<dbReference type="Pfam" id="PF00004">
    <property type="entry name" value="AAA"/>
    <property type="match status" value="2"/>
</dbReference>
<dbReference type="InterPro" id="IPR003960">
    <property type="entry name" value="ATPase_AAA_CS"/>
</dbReference>
<dbReference type="InterPro" id="IPR041569">
    <property type="entry name" value="AAA_lid_3"/>
</dbReference>
<feature type="domain" description="AAA+ ATPase" evidence="1">
    <location>
        <begin position="245"/>
        <end position="375"/>
    </location>
</feature>
<dbReference type="InterPro" id="IPR027417">
    <property type="entry name" value="P-loop_NTPase"/>
</dbReference>
<dbReference type="PANTHER" id="PTHR23077">
    <property type="entry name" value="AAA-FAMILY ATPASE"/>
    <property type="match status" value="1"/>
</dbReference>
<dbReference type="PROSITE" id="PS00674">
    <property type="entry name" value="AAA"/>
    <property type="match status" value="1"/>
</dbReference>
<sequence length="725" mass="81220">MVLFKTRKHSNRTSLCSERKEIIYVNGPGFIALETYSGNSNVRAMIKIGSQEIQGLFELWSDSYLDKNSGPEWSPMKNRVAKEVKKEGPTLWLSNEQIMEFKLEEEEEVEVTLLSLSSIRRWERMEIMPETPLANFKLLPSSYCIIQQMSGVILRNGDTVQIQLRNGKQHLFRCECTGSGDEWGIVNEQTSLISIEKSIEGKFVQERKTLGNLISCYGDEGNRMQQLFSLAFENRTPCKNYGVLVPNNFLLIGTSGIGKTHLIENLSNYYGSKVLTVNLGDLSTKYPGKFGKGIREYFETAVKMEPTTLVFDNIETLFSSSETSESLNHYLLDILNELQSKEHRVLLVGTAESLVDVDHTLRKHFQDEIVLDIPTPEQRIHIFEACSKDINVPDTVIKSVSDKCHGYIAVDIELLCSLAKAKFSRNSNHILSANEFLPLMDAIKINTLREHSSIRKIEPVLWSDIGGLGQVKSALEESVIWLYKHADAFRRLGIRPSRGILLYGPPGTGKTLLAKAVATESSANFLPVLIPDLIKSEIGESEKALANIFRVAKRCSPCIVFLDELEALFGKRESAGNLGKKLISQLLLELDELNAVENGVVILAATNHPESIDKSILRPGRLDRLVYVPPPNLEERANILRIHLRKFPLEESFSFEDLAGMTSSYTGADLSAVARQAGIHALKRSRTSGTSQLIVKQEDFKSALKTVKASTNPVQLMRYQMFGGF</sequence>
<keyword evidence="3" id="KW-1185">Reference proteome</keyword>
<dbReference type="PANTHER" id="PTHR23077:SF117">
    <property type="entry name" value="AAA+ ATPASE DOMAIN-CONTAINING PROTEIN"/>
    <property type="match status" value="1"/>
</dbReference>
<dbReference type="InterPro" id="IPR050168">
    <property type="entry name" value="AAA_ATPase_domain"/>
</dbReference>
<dbReference type="SUPFAM" id="SSF52540">
    <property type="entry name" value="P-loop containing nucleoside triphosphate hydrolases"/>
    <property type="match status" value="2"/>
</dbReference>
<proteinExistence type="predicted"/>
<reference evidence="2 3" key="1">
    <citation type="submission" date="2023-04" db="EMBL/GenBank/DDBJ databases">
        <title>Genome of Basidiobolus ranarum AG-B5.</title>
        <authorList>
            <person name="Stajich J.E."/>
            <person name="Carter-House D."/>
            <person name="Gryganskyi A."/>
        </authorList>
    </citation>
    <scope>NUCLEOTIDE SEQUENCE [LARGE SCALE GENOMIC DNA]</scope>
    <source>
        <strain evidence="2 3">AG-B5</strain>
    </source>
</reference>
<dbReference type="InterPro" id="IPR003959">
    <property type="entry name" value="ATPase_AAA_core"/>
</dbReference>
<name>A0ABR2W7P8_9FUNG</name>
<dbReference type="Gene3D" id="1.10.8.60">
    <property type="match status" value="1"/>
</dbReference>
<accession>A0ABR2W7P8</accession>
<organism evidence="2 3">
    <name type="scientific">Basidiobolus ranarum</name>
    <dbReference type="NCBI Taxonomy" id="34480"/>
    <lineage>
        <taxon>Eukaryota</taxon>
        <taxon>Fungi</taxon>
        <taxon>Fungi incertae sedis</taxon>
        <taxon>Zoopagomycota</taxon>
        <taxon>Entomophthoromycotina</taxon>
        <taxon>Basidiobolomycetes</taxon>
        <taxon>Basidiobolales</taxon>
        <taxon>Basidiobolaceae</taxon>
        <taxon>Basidiobolus</taxon>
    </lineage>
</organism>
<dbReference type="Pfam" id="PF17862">
    <property type="entry name" value="AAA_lid_3"/>
    <property type="match status" value="1"/>
</dbReference>
<gene>
    <name evidence="2" type="ORF">K7432_002501</name>
</gene>
<dbReference type="InterPro" id="IPR003593">
    <property type="entry name" value="AAA+_ATPase"/>
</dbReference>
<evidence type="ECO:0000259" key="1">
    <source>
        <dbReference type="SMART" id="SM00382"/>
    </source>
</evidence>
<dbReference type="Proteomes" id="UP001479436">
    <property type="component" value="Unassembled WGS sequence"/>
</dbReference>
<feature type="domain" description="AAA+ ATPase" evidence="1">
    <location>
        <begin position="496"/>
        <end position="632"/>
    </location>
</feature>
<dbReference type="Gene3D" id="3.40.50.300">
    <property type="entry name" value="P-loop containing nucleotide triphosphate hydrolases"/>
    <property type="match status" value="2"/>
</dbReference>
<dbReference type="SMART" id="SM00382">
    <property type="entry name" value="AAA"/>
    <property type="match status" value="2"/>
</dbReference>
<evidence type="ECO:0000313" key="3">
    <source>
        <dbReference type="Proteomes" id="UP001479436"/>
    </source>
</evidence>
<dbReference type="EMBL" id="JASJQH010006943">
    <property type="protein sequence ID" value="KAK9722690.1"/>
    <property type="molecule type" value="Genomic_DNA"/>
</dbReference>
<evidence type="ECO:0000313" key="2">
    <source>
        <dbReference type="EMBL" id="KAK9722690.1"/>
    </source>
</evidence>
<protein>
    <recommendedName>
        <fullName evidence="1">AAA+ ATPase domain-containing protein</fullName>
    </recommendedName>
</protein>
<comment type="caution">
    <text evidence="2">The sequence shown here is derived from an EMBL/GenBank/DDBJ whole genome shotgun (WGS) entry which is preliminary data.</text>
</comment>